<keyword evidence="5 7" id="KW-1133">Transmembrane helix</keyword>
<dbReference type="Proteomes" id="UP000199607">
    <property type="component" value="Unassembled WGS sequence"/>
</dbReference>
<feature type="transmembrane region" description="Helical" evidence="7">
    <location>
        <begin position="107"/>
        <end position="137"/>
    </location>
</feature>
<keyword evidence="6 7" id="KW-0472">Membrane</keyword>
<evidence type="ECO:0000256" key="5">
    <source>
        <dbReference type="ARBA" id="ARBA00022989"/>
    </source>
</evidence>
<evidence type="ECO:0000313" key="9">
    <source>
        <dbReference type="EMBL" id="SFL50999.1"/>
    </source>
</evidence>
<dbReference type="InterPro" id="IPR006685">
    <property type="entry name" value="MscS_channel_2nd"/>
</dbReference>
<accession>A0A1I4I9C6</accession>
<dbReference type="InterPro" id="IPR045275">
    <property type="entry name" value="MscS_archaea/bacteria_type"/>
</dbReference>
<sequence length="318" mass="34978">MKRPLGYVSLVLAAVAALFGGFVQAAAPFGSVAVGDTSLDVVVAKVLLASAVLLGLNGLYLLVTRLLVDRSVSKRRAHDVRNLFRLVFGAVALFAVLGIVTEQWVGVLFSLGIVGFAVTFALQQPLLSLLGWVYIMLRRPYTVGDRVKIAESKGDVIAVDFLATTIWEINGDLVSSNQPSGRVVTVPNSVVLSSQIVTFGGEGFPFVWNEISIQVSYETDLAFACDTIAAEADDYLGDQMAANIARYREELSETPVELEVQDRPTVNVAQGESWVELRLRYLVHPRRGQRVKNELYRRILTRFNEHPDRVGFPVGRNR</sequence>
<dbReference type="InterPro" id="IPR023408">
    <property type="entry name" value="MscS_beta-dom_sf"/>
</dbReference>
<evidence type="ECO:0000259" key="8">
    <source>
        <dbReference type="Pfam" id="PF00924"/>
    </source>
</evidence>
<comment type="subcellular location">
    <subcellularLocation>
        <location evidence="1">Cell membrane</location>
        <topology evidence="1">Multi-pass membrane protein</topology>
    </subcellularLocation>
</comment>
<proteinExistence type="inferred from homology"/>
<comment type="similarity">
    <text evidence="2">Belongs to the MscS (TC 1.A.23) family.</text>
</comment>
<evidence type="ECO:0000256" key="2">
    <source>
        <dbReference type="ARBA" id="ARBA00008017"/>
    </source>
</evidence>
<evidence type="ECO:0000256" key="1">
    <source>
        <dbReference type="ARBA" id="ARBA00004651"/>
    </source>
</evidence>
<evidence type="ECO:0000256" key="6">
    <source>
        <dbReference type="ARBA" id="ARBA00023136"/>
    </source>
</evidence>
<evidence type="ECO:0000256" key="7">
    <source>
        <dbReference type="SAM" id="Phobius"/>
    </source>
</evidence>
<dbReference type="GO" id="GO:0008381">
    <property type="term" value="F:mechanosensitive monoatomic ion channel activity"/>
    <property type="evidence" value="ECO:0007669"/>
    <property type="project" value="InterPro"/>
</dbReference>
<organism evidence="9 10">
    <name type="scientific">Halogranum rubrum</name>
    <dbReference type="NCBI Taxonomy" id="553466"/>
    <lineage>
        <taxon>Archaea</taxon>
        <taxon>Methanobacteriati</taxon>
        <taxon>Methanobacteriota</taxon>
        <taxon>Stenosarchaea group</taxon>
        <taxon>Halobacteria</taxon>
        <taxon>Halobacteriales</taxon>
        <taxon>Haloferacaceae</taxon>
    </lineage>
</organism>
<dbReference type="SUPFAM" id="SSF50182">
    <property type="entry name" value="Sm-like ribonucleoproteins"/>
    <property type="match status" value="1"/>
</dbReference>
<feature type="domain" description="Mechanosensitive ion channel MscS" evidence="8">
    <location>
        <begin position="126"/>
        <end position="197"/>
    </location>
</feature>
<dbReference type="EMBL" id="FOTC01000007">
    <property type="protein sequence ID" value="SFL50999.1"/>
    <property type="molecule type" value="Genomic_DNA"/>
</dbReference>
<keyword evidence="3" id="KW-1003">Cell membrane</keyword>
<keyword evidence="10" id="KW-1185">Reference proteome</keyword>
<reference evidence="10" key="1">
    <citation type="submission" date="2016-10" db="EMBL/GenBank/DDBJ databases">
        <authorList>
            <person name="Varghese N."/>
            <person name="Submissions S."/>
        </authorList>
    </citation>
    <scope>NUCLEOTIDE SEQUENCE [LARGE SCALE GENOMIC DNA]</scope>
    <source>
        <strain evidence="10">CGMCC 1.7738</strain>
    </source>
</reference>
<dbReference type="Pfam" id="PF00924">
    <property type="entry name" value="MS_channel_2nd"/>
    <property type="match status" value="1"/>
</dbReference>
<feature type="transmembrane region" description="Helical" evidence="7">
    <location>
        <begin position="41"/>
        <end position="63"/>
    </location>
</feature>
<feature type="transmembrane region" description="Helical" evidence="7">
    <location>
        <begin position="83"/>
        <end position="101"/>
    </location>
</feature>
<dbReference type="GO" id="GO:0005886">
    <property type="term" value="C:plasma membrane"/>
    <property type="evidence" value="ECO:0007669"/>
    <property type="project" value="UniProtKB-SubCell"/>
</dbReference>
<dbReference type="Gene3D" id="2.30.30.60">
    <property type="match status" value="1"/>
</dbReference>
<dbReference type="Gene3D" id="1.10.287.1260">
    <property type="match status" value="1"/>
</dbReference>
<dbReference type="RefSeq" id="WP_089871889.1">
    <property type="nucleotide sequence ID" value="NZ_FOTC01000007.1"/>
</dbReference>
<dbReference type="AlphaFoldDB" id="A0A1I4I9C6"/>
<protein>
    <submittedName>
        <fullName evidence="9">Small-conductance mechanosensitive channel</fullName>
    </submittedName>
</protein>
<evidence type="ECO:0000256" key="4">
    <source>
        <dbReference type="ARBA" id="ARBA00022692"/>
    </source>
</evidence>
<dbReference type="PANTHER" id="PTHR30221:SF1">
    <property type="entry name" value="SMALL-CONDUCTANCE MECHANOSENSITIVE CHANNEL"/>
    <property type="match status" value="1"/>
</dbReference>
<gene>
    <name evidence="9" type="ORF">SAMN04487950_4066</name>
</gene>
<dbReference type="InterPro" id="IPR011066">
    <property type="entry name" value="MscS_channel_C_sf"/>
</dbReference>
<dbReference type="STRING" id="553466.SAMN04487950_4066"/>
<dbReference type="Gene3D" id="3.30.70.100">
    <property type="match status" value="1"/>
</dbReference>
<dbReference type="InterPro" id="IPR010920">
    <property type="entry name" value="LSM_dom_sf"/>
</dbReference>
<dbReference type="SUPFAM" id="SSF82689">
    <property type="entry name" value="Mechanosensitive channel protein MscS (YggB), C-terminal domain"/>
    <property type="match status" value="1"/>
</dbReference>
<keyword evidence="4 7" id="KW-0812">Transmembrane</keyword>
<evidence type="ECO:0000256" key="3">
    <source>
        <dbReference type="ARBA" id="ARBA00022475"/>
    </source>
</evidence>
<dbReference type="SUPFAM" id="SSF82861">
    <property type="entry name" value="Mechanosensitive channel protein MscS (YggB), transmembrane region"/>
    <property type="match status" value="1"/>
</dbReference>
<dbReference type="PANTHER" id="PTHR30221">
    <property type="entry name" value="SMALL-CONDUCTANCE MECHANOSENSITIVE CHANNEL"/>
    <property type="match status" value="1"/>
</dbReference>
<name>A0A1I4I9C6_9EURY</name>
<evidence type="ECO:0000313" key="10">
    <source>
        <dbReference type="Proteomes" id="UP000199607"/>
    </source>
</evidence>
<dbReference type="InterPro" id="IPR011014">
    <property type="entry name" value="MscS_channel_TM-2"/>
</dbReference>